<gene>
    <name evidence="2" type="ORF">ETSY2_15485</name>
</gene>
<keyword evidence="3" id="KW-1185">Reference proteome</keyword>
<sequence>MTWQLRLGYTALILIAWLSFAMAVTVVQEAGDAGDLPLLGSAQDVTEVELDADGILEIRGSIDGATPDADMYRIEITEPAEFSATSFFVSGLVTIENSQLFLFDENGRGVCANDDNPTLPTGTPESLYAALPQGSCNIPGPGIYYLAVSTGNRDPLSNAADPTSEIFPDEPRQAVVPPHDSNAIVRGWHESGGAGSYLFRLTGINTPPPECGQSLVTNSTDDDLRRYISLDVTDMNGIQSIEVLELNNIEHVEIPEGGQPFTDDGAGGTETTRIFDDSPTAVTMRALSEDKFMHATGRVRVVNTRNRDAICTLVAVQADDMNPPECCYRLILDAEDPIIHVEATDGETGISGIYFDFLRNIKITIPPAFIPEDAQAGQPPPVRTMFDDNDRGKTAFFVDTIQRDETLIIEVTRLDPSINESTAVVRLLDNNLVCNGNDPTDCEPAPNLSGNCDPHIFDIIIPAGRFVERKTISDLTENDHHVVIQNKDPGLTLLALRANEGPLRAHRLEDNEVKSVNTEEDMVEGANDMHFIGIGDSGSEATVIISDRPLPLQTPATLTGLEDVLRPRRQIQECPDS</sequence>
<proteinExistence type="predicted"/>
<feature type="region of interest" description="Disordered" evidence="1">
    <location>
        <begin position="254"/>
        <end position="273"/>
    </location>
</feature>
<accession>W4MAP2</accession>
<name>W4MAP2_9BACT</name>
<protein>
    <recommendedName>
        <fullName evidence="4">Peptidase C-terminal archaeal/bacterial domain-containing protein</fullName>
    </recommendedName>
</protein>
<evidence type="ECO:0000313" key="3">
    <source>
        <dbReference type="Proteomes" id="UP000019140"/>
    </source>
</evidence>
<dbReference type="AlphaFoldDB" id="W4MAP2"/>
<reference evidence="2 3" key="1">
    <citation type="journal article" date="2014" name="Nature">
        <title>An environmental bacterial taxon with a large and distinct metabolic repertoire.</title>
        <authorList>
            <person name="Wilson M.C."/>
            <person name="Mori T."/>
            <person name="Ruckert C."/>
            <person name="Uria A.R."/>
            <person name="Helf M.J."/>
            <person name="Takada K."/>
            <person name="Gernert C."/>
            <person name="Steffens U.A."/>
            <person name="Heycke N."/>
            <person name="Schmitt S."/>
            <person name="Rinke C."/>
            <person name="Helfrich E.J."/>
            <person name="Brachmann A.O."/>
            <person name="Gurgui C."/>
            <person name="Wakimoto T."/>
            <person name="Kracht M."/>
            <person name="Crusemann M."/>
            <person name="Hentschel U."/>
            <person name="Abe I."/>
            <person name="Matsunaga S."/>
            <person name="Kalinowski J."/>
            <person name="Takeyama H."/>
            <person name="Piel J."/>
        </authorList>
    </citation>
    <scope>NUCLEOTIDE SEQUENCE [LARGE SCALE GENOMIC DNA]</scope>
    <source>
        <strain evidence="3">TSY2</strain>
    </source>
</reference>
<comment type="caution">
    <text evidence="2">The sequence shown here is derived from an EMBL/GenBank/DDBJ whole genome shotgun (WGS) entry which is preliminary data.</text>
</comment>
<evidence type="ECO:0000313" key="2">
    <source>
        <dbReference type="EMBL" id="ETX06712.1"/>
    </source>
</evidence>
<dbReference type="EMBL" id="AZHX01000625">
    <property type="protein sequence ID" value="ETX06712.1"/>
    <property type="molecule type" value="Genomic_DNA"/>
</dbReference>
<evidence type="ECO:0000256" key="1">
    <source>
        <dbReference type="SAM" id="MobiDB-lite"/>
    </source>
</evidence>
<dbReference type="Gene3D" id="2.60.120.380">
    <property type="match status" value="1"/>
</dbReference>
<organism evidence="2 3">
    <name type="scientific">Candidatus Entotheonella gemina</name>
    <dbReference type="NCBI Taxonomy" id="1429439"/>
    <lineage>
        <taxon>Bacteria</taxon>
        <taxon>Pseudomonadati</taxon>
        <taxon>Nitrospinota/Tectimicrobiota group</taxon>
        <taxon>Candidatus Tectimicrobiota</taxon>
        <taxon>Candidatus Entotheonellia</taxon>
        <taxon>Candidatus Entotheonellales</taxon>
        <taxon>Candidatus Entotheonellaceae</taxon>
        <taxon>Candidatus Entotheonella</taxon>
    </lineage>
</organism>
<dbReference type="HOGENOM" id="CLU_493226_0_0_7"/>
<evidence type="ECO:0008006" key="4">
    <source>
        <dbReference type="Google" id="ProtNLM"/>
    </source>
</evidence>
<dbReference type="Proteomes" id="UP000019140">
    <property type="component" value="Unassembled WGS sequence"/>
</dbReference>